<keyword evidence="3 6" id="KW-0378">Hydrolase</keyword>
<dbReference type="InterPro" id="IPR032466">
    <property type="entry name" value="Metal_Hydrolase"/>
</dbReference>
<dbReference type="OrthoDB" id="194468at2759"/>
<comment type="cofactor">
    <cofactor evidence="1">
        <name>Zn(2+)</name>
        <dbReference type="ChEBI" id="CHEBI:29105"/>
    </cofactor>
</comment>
<keyword evidence="4" id="KW-0862">Zinc</keyword>
<sequence length="504" mass="55907">MMYVLSEILLALTFTGCVYVANAASILFTDATIIQFNTNTSRTEVLHNSSLLVENDHISQIYNGTTPPSYPEGTEVVNGTGKIISPGFIDTHHHLWQTAFKTIASNTSLVEYIQRYSEFSPAIQHMSPEDKYLGQLMGCLESLDAGTTTVLDHAHGNADNATADAVFNATMDSKLRSYHAFALHQLPNGYTLEDQLYKLAELARDPRVANRSLVKIGLAFDGFETSDRSLVDRLWQIVHNENLSIVTTHTLRGPWITGNSPTFLDSIGWLNTSLPVVFSHASYIASSDMSVLRATNQYLSTTPESEMHFGHGHPYGHLIQDQAALGIDSHFSYSSNMVLQARIWLQSLRSHQYTEVLDRLEVPVNNPMSVEQAFYLLTRAGALALRRPDLGIITPGAKADLVVFDGESTSMVGWADAVAAIVLHSNVGDIAHVLVGGEWVKRDGRLLFDGYDGVKRRFAQSARKIQRIWSEMDWPPVDEGLWLNATEYGHAQDIDTFRGDQTGY</sequence>
<dbReference type="EMBL" id="KZ678157">
    <property type="protein sequence ID" value="PSN59307.1"/>
    <property type="molecule type" value="Genomic_DNA"/>
</dbReference>
<dbReference type="Gene3D" id="3.20.20.140">
    <property type="entry name" value="Metal-dependent hydrolases"/>
    <property type="match status" value="1"/>
</dbReference>
<dbReference type="InterPro" id="IPR006680">
    <property type="entry name" value="Amidohydro-rel"/>
</dbReference>
<proteinExistence type="predicted"/>
<accession>A0A2T2N1J9</accession>
<dbReference type="AlphaFoldDB" id="A0A2T2N1J9"/>
<dbReference type="GO" id="GO:0046872">
    <property type="term" value="F:metal ion binding"/>
    <property type="evidence" value="ECO:0007669"/>
    <property type="project" value="UniProtKB-KW"/>
</dbReference>
<dbReference type="Pfam" id="PF01979">
    <property type="entry name" value="Amidohydro_1"/>
    <property type="match status" value="1"/>
</dbReference>
<dbReference type="GO" id="GO:0005829">
    <property type="term" value="C:cytosol"/>
    <property type="evidence" value="ECO:0007669"/>
    <property type="project" value="TreeGrafter"/>
</dbReference>
<dbReference type="Proteomes" id="UP000240883">
    <property type="component" value="Unassembled WGS sequence"/>
</dbReference>
<reference evidence="6 7" key="1">
    <citation type="journal article" date="2018" name="Front. Microbiol.">
        <title>Genome-Wide Analysis of Corynespora cassiicola Leaf Fall Disease Putative Effectors.</title>
        <authorList>
            <person name="Lopez D."/>
            <person name="Ribeiro S."/>
            <person name="Label P."/>
            <person name="Fumanal B."/>
            <person name="Venisse J.S."/>
            <person name="Kohler A."/>
            <person name="de Oliveira R.R."/>
            <person name="Labutti K."/>
            <person name="Lipzen A."/>
            <person name="Lail K."/>
            <person name="Bauer D."/>
            <person name="Ohm R.A."/>
            <person name="Barry K.W."/>
            <person name="Spatafora J."/>
            <person name="Grigoriev I.V."/>
            <person name="Martin F.M."/>
            <person name="Pujade-Renaud V."/>
        </authorList>
    </citation>
    <scope>NUCLEOTIDE SEQUENCE [LARGE SCALE GENOMIC DNA]</scope>
    <source>
        <strain evidence="6 7">Philippines</strain>
    </source>
</reference>
<keyword evidence="7" id="KW-1185">Reference proteome</keyword>
<evidence type="ECO:0000259" key="5">
    <source>
        <dbReference type="Pfam" id="PF01979"/>
    </source>
</evidence>
<feature type="domain" description="Amidohydrolase-related" evidence="5">
    <location>
        <begin position="83"/>
        <end position="440"/>
    </location>
</feature>
<organism evidence="6 7">
    <name type="scientific">Corynespora cassiicola Philippines</name>
    <dbReference type="NCBI Taxonomy" id="1448308"/>
    <lineage>
        <taxon>Eukaryota</taxon>
        <taxon>Fungi</taxon>
        <taxon>Dikarya</taxon>
        <taxon>Ascomycota</taxon>
        <taxon>Pezizomycotina</taxon>
        <taxon>Dothideomycetes</taxon>
        <taxon>Pleosporomycetidae</taxon>
        <taxon>Pleosporales</taxon>
        <taxon>Corynesporascaceae</taxon>
        <taxon>Corynespora</taxon>
    </lineage>
</organism>
<evidence type="ECO:0000313" key="7">
    <source>
        <dbReference type="Proteomes" id="UP000240883"/>
    </source>
</evidence>
<protein>
    <submittedName>
        <fullName evidence="6">Metallo-dependent hydrolase</fullName>
    </submittedName>
</protein>
<evidence type="ECO:0000256" key="1">
    <source>
        <dbReference type="ARBA" id="ARBA00001947"/>
    </source>
</evidence>
<name>A0A2T2N1J9_CORCC</name>
<dbReference type="PANTHER" id="PTHR11271:SF37">
    <property type="entry name" value="FAMILY PROTEIN, PUTATIVE (AFU_ORTHOLOGUE AFUA_4G00460)-RELATED"/>
    <property type="match status" value="1"/>
</dbReference>
<dbReference type="InterPro" id="IPR051607">
    <property type="entry name" value="Metallo-dep_hydrolases"/>
</dbReference>
<evidence type="ECO:0000256" key="4">
    <source>
        <dbReference type="ARBA" id="ARBA00022833"/>
    </source>
</evidence>
<keyword evidence="2" id="KW-0479">Metal-binding</keyword>
<dbReference type="InterPro" id="IPR011059">
    <property type="entry name" value="Metal-dep_hydrolase_composite"/>
</dbReference>
<dbReference type="SUPFAM" id="SSF51556">
    <property type="entry name" value="Metallo-dependent hydrolases"/>
    <property type="match status" value="1"/>
</dbReference>
<dbReference type="PANTHER" id="PTHR11271">
    <property type="entry name" value="GUANINE DEAMINASE"/>
    <property type="match status" value="1"/>
</dbReference>
<dbReference type="STRING" id="1448308.A0A2T2N1J9"/>
<gene>
    <name evidence="6" type="ORF">BS50DRAFT_605284</name>
</gene>
<dbReference type="SUPFAM" id="SSF51338">
    <property type="entry name" value="Composite domain of metallo-dependent hydrolases"/>
    <property type="match status" value="2"/>
</dbReference>
<evidence type="ECO:0000313" key="6">
    <source>
        <dbReference type="EMBL" id="PSN59307.1"/>
    </source>
</evidence>
<evidence type="ECO:0000256" key="3">
    <source>
        <dbReference type="ARBA" id="ARBA00022801"/>
    </source>
</evidence>
<evidence type="ECO:0000256" key="2">
    <source>
        <dbReference type="ARBA" id="ARBA00022723"/>
    </source>
</evidence>
<dbReference type="Gene3D" id="2.30.40.10">
    <property type="entry name" value="Urease, subunit C, domain 1"/>
    <property type="match status" value="1"/>
</dbReference>
<dbReference type="GO" id="GO:0019239">
    <property type="term" value="F:deaminase activity"/>
    <property type="evidence" value="ECO:0007669"/>
    <property type="project" value="TreeGrafter"/>
</dbReference>